<keyword evidence="2" id="KW-1185">Reference proteome</keyword>
<dbReference type="GeneID" id="56684024"/>
<accession>A0ABN5BPR7</accession>
<dbReference type="Proteomes" id="UP000190057">
    <property type="component" value="Chromosome"/>
</dbReference>
<name>A0ABN5BPR7_9FLAO</name>
<dbReference type="EMBL" id="CP023401">
    <property type="protein sequence ID" value="ATC35805.1"/>
    <property type="molecule type" value="Genomic_DNA"/>
</dbReference>
<gene>
    <name evidence="1" type="ORF">BAZ09_006045</name>
</gene>
<proteinExistence type="predicted"/>
<organism evidence="1 2">
    <name type="scientific">Elizabethkingia anophelis R26</name>
    <dbReference type="NCBI Taxonomy" id="1246994"/>
    <lineage>
        <taxon>Bacteria</taxon>
        <taxon>Pseudomonadati</taxon>
        <taxon>Bacteroidota</taxon>
        <taxon>Flavobacteriia</taxon>
        <taxon>Flavobacteriales</taxon>
        <taxon>Weeksellaceae</taxon>
        <taxon>Elizabethkingia</taxon>
    </lineage>
</organism>
<dbReference type="RefSeq" id="WP_009091893.1">
    <property type="nucleotide sequence ID" value="NZ_ANIW01000060.1"/>
</dbReference>
<evidence type="ECO:0000313" key="1">
    <source>
        <dbReference type="EMBL" id="ATC35805.1"/>
    </source>
</evidence>
<sequence>MVKYNILVGKTKNEVIKELGQEFNYYPDNYLFYDIKRGWLENKTALLWIFGKDRRVKTMSIKTYFFLSSMARV</sequence>
<reference evidence="1 2" key="1">
    <citation type="submission" date="2017-09" db="EMBL/GenBank/DDBJ databases">
        <title>Complete circularized genomes of four mosquito-derived Elizabethkingia anophelis isolates.</title>
        <authorList>
            <person name="Nicholson A.C."/>
            <person name="Xu J."/>
        </authorList>
    </citation>
    <scope>NUCLEOTIDE SEQUENCE [LARGE SCALE GENOMIC DNA]</scope>
    <source>
        <strain evidence="1 2">R26</strain>
    </source>
</reference>
<protein>
    <submittedName>
        <fullName evidence="1">Uncharacterized protein</fullName>
    </submittedName>
</protein>
<evidence type="ECO:0000313" key="2">
    <source>
        <dbReference type="Proteomes" id="UP000190057"/>
    </source>
</evidence>